<evidence type="ECO:0000256" key="4">
    <source>
        <dbReference type="ARBA" id="ARBA00023315"/>
    </source>
</evidence>
<evidence type="ECO:0000313" key="5">
    <source>
        <dbReference type="EMBL" id="TWU57893.1"/>
    </source>
</evidence>
<dbReference type="InterPro" id="IPR018357">
    <property type="entry name" value="Hexapep_transf_CS"/>
</dbReference>
<dbReference type="InterPro" id="IPR045304">
    <property type="entry name" value="LbH_SAT"/>
</dbReference>
<dbReference type="EC" id="2.3.1.30" evidence="5"/>
<evidence type="ECO:0000256" key="2">
    <source>
        <dbReference type="ARBA" id="ARBA00022679"/>
    </source>
</evidence>
<dbReference type="Proteomes" id="UP000317977">
    <property type="component" value="Unassembled WGS sequence"/>
</dbReference>
<dbReference type="InterPro" id="IPR001451">
    <property type="entry name" value="Hexapep"/>
</dbReference>
<keyword evidence="4 5" id="KW-0012">Acyltransferase</keyword>
<dbReference type="SUPFAM" id="SSF51161">
    <property type="entry name" value="Trimeric LpxA-like enzymes"/>
    <property type="match status" value="1"/>
</dbReference>
<dbReference type="AlphaFoldDB" id="A0A5C6F831"/>
<comment type="caution">
    <text evidence="5">The sequence shown here is derived from an EMBL/GenBank/DDBJ whole genome shotgun (WGS) entry which is preliminary data.</text>
</comment>
<evidence type="ECO:0000256" key="3">
    <source>
        <dbReference type="ARBA" id="ARBA00022737"/>
    </source>
</evidence>
<dbReference type="PROSITE" id="PS00101">
    <property type="entry name" value="HEXAPEP_TRANSFERASES"/>
    <property type="match status" value="1"/>
</dbReference>
<sequence length="183" mass="19081">MKYDGDTVKAWAGDSQWRAWRADLARFKKQGHSGWGSEGFWALTLYRMQRAIVLSKYRQALLPLKMLLTLVNKVFTVVTLINLNKNAPIGPGLFIPHGGPIIVHPDASLGADCAIHQVCTIGAGSKPGAPQIGDHVMLGCHSCVLGPVVIGNGAKVGAGAVVTSDVPAGATAVGVPAKPLGKG</sequence>
<dbReference type="RefSeq" id="WP_146532708.1">
    <property type="nucleotide sequence ID" value="NZ_SJPX01000001.1"/>
</dbReference>
<dbReference type="Pfam" id="PF00132">
    <property type="entry name" value="Hexapep"/>
    <property type="match status" value="1"/>
</dbReference>
<evidence type="ECO:0000313" key="6">
    <source>
        <dbReference type="Proteomes" id="UP000317977"/>
    </source>
</evidence>
<name>A0A5C6F831_9BACT</name>
<protein>
    <submittedName>
        <fullName evidence="5">Serine acetyltransferase</fullName>
        <ecNumber evidence="5">2.3.1.30</ecNumber>
    </submittedName>
</protein>
<accession>A0A5C6F831</accession>
<comment type="similarity">
    <text evidence="1">Belongs to the transferase hexapeptide repeat family.</text>
</comment>
<keyword evidence="6" id="KW-1185">Reference proteome</keyword>
<dbReference type="Gene3D" id="2.160.10.10">
    <property type="entry name" value="Hexapeptide repeat proteins"/>
    <property type="match status" value="1"/>
</dbReference>
<reference evidence="5 6" key="1">
    <citation type="submission" date="2019-02" db="EMBL/GenBank/DDBJ databases">
        <title>Deep-cultivation of Planctomycetes and their phenomic and genomic characterization uncovers novel biology.</title>
        <authorList>
            <person name="Wiegand S."/>
            <person name="Jogler M."/>
            <person name="Boedeker C."/>
            <person name="Pinto D."/>
            <person name="Vollmers J."/>
            <person name="Rivas-Marin E."/>
            <person name="Kohn T."/>
            <person name="Peeters S.H."/>
            <person name="Heuer A."/>
            <person name="Rast P."/>
            <person name="Oberbeckmann S."/>
            <person name="Bunk B."/>
            <person name="Jeske O."/>
            <person name="Meyerdierks A."/>
            <person name="Storesund J.E."/>
            <person name="Kallscheuer N."/>
            <person name="Luecker S."/>
            <person name="Lage O.M."/>
            <person name="Pohl T."/>
            <person name="Merkel B.J."/>
            <person name="Hornburger P."/>
            <person name="Mueller R.-W."/>
            <person name="Bruemmer F."/>
            <person name="Labrenz M."/>
            <person name="Spormann A.M."/>
            <person name="Op Den Camp H."/>
            <person name="Overmann J."/>
            <person name="Amann R."/>
            <person name="Jetten M.S.M."/>
            <person name="Mascher T."/>
            <person name="Medema M.H."/>
            <person name="Devos D.P."/>
            <person name="Kaster A.-K."/>
            <person name="Ovreas L."/>
            <person name="Rohde M."/>
            <person name="Galperin M.Y."/>
            <person name="Jogler C."/>
        </authorList>
    </citation>
    <scope>NUCLEOTIDE SEQUENCE [LARGE SCALE GENOMIC DNA]</scope>
    <source>
        <strain evidence="5 6">Poly59</strain>
    </source>
</reference>
<dbReference type="OrthoDB" id="9801456at2"/>
<evidence type="ECO:0000256" key="1">
    <source>
        <dbReference type="ARBA" id="ARBA00007274"/>
    </source>
</evidence>
<keyword evidence="3" id="KW-0677">Repeat</keyword>
<organism evidence="5 6">
    <name type="scientific">Rubripirellula reticaptiva</name>
    <dbReference type="NCBI Taxonomy" id="2528013"/>
    <lineage>
        <taxon>Bacteria</taxon>
        <taxon>Pseudomonadati</taxon>
        <taxon>Planctomycetota</taxon>
        <taxon>Planctomycetia</taxon>
        <taxon>Pirellulales</taxon>
        <taxon>Pirellulaceae</taxon>
        <taxon>Rubripirellula</taxon>
    </lineage>
</organism>
<gene>
    <name evidence="5" type="primary">cysE_3</name>
    <name evidence="5" type="ORF">Poly59_08020</name>
</gene>
<dbReference type="InterPro" id="IPR011004">
    <property type="entry name" value="Trimer_LpxA-like_sf"/>
</dbReference>
<dbReference type="EMBL" id="SJPX01000001">
    <property type="protein sequence ID" value="TWU57893.1"/>
    <property type="molecule type" value="Genomic_DNA"/>
</dbReference>
<dbReference type="GO" id="GO:0009001">
    <property type="term" value="F:serine O-acetyltransferase activity"/>
    <property type="evidence" value="ECO:0007669"/>
    <property type="project" value="UniProtKB-EC"/>
</dbReference>
<dbReference type="CDD" id="cd03354">
    <property type="entry name" value="LbH_SAT"/>
    <property type="match status" value="1"/>
</dbReference>
<dbReference type="PANTHER" id="PTHR42811">
    <property type="entry name" value="SERINE ACETYLTRANSFERASE"/>
    <property type="match status" value="1"/>
</dbReference>
<keyword evidence="2 5" id="KW-0808">Transferase</keyword>
<proteinExistence type="inferred from homology"/>